<dbReference type="AlphaFoldDB" id="A0A7Y0ADE4"/>
<feature type="signal peptide" evidence="1">
    <location>
        <begin position="1"/>
        <end position="19"/>
    </location>
</feature>
<dbReference type="Proteomes" id="UP000559626">
    <property type="component" value="Unassembled WGS sequence"/>
</dbReference>
<dbReference type="EMBL" id="JABBGH010000001">
    <property type="protein sequence ID" value="NML65299.1"/>
    <property type="molecule type" value="Genomic_DNA"/>
</dbReference>
<protein>
    <submittedName>
        <fullName evidence="2">Uncharacterized protein</fullName>
    </submittedName>
</protein>
<proteinExistence type="predicted"/>
<evidence type="ECO:0000256" key="1">
    <source>
        <dbReference type="SAM" id="SignalP"/>
    </source>
</evidence>
<organism evidence="2 3">
    <name type="scientific">Hymenobacter polaris</name>
    <dbReference type="NCBI Taxonomy" id="2682546"/>
    <lineage>
        <taxon>Bacteria</taxon>
        <taxon>Pseudomonadati</taxon>
        <taxon>Bacteroidota</taxon>
        <taxon>Cytophagia</taxon>
        <taxon>Cytophagales</taxon>
        <taxon>Hymenobacteraceae</taxon>
        <taxon>Hymenobacter</taxon>
    </lineage>
</organism>
<name>A0A7Y0ADE4_9BACT</name>
<sequence length="239" mass="26123">MKNLLLLAAAVLAGSHAQAQTLASADTSLLAGAVRAAQQRYQADAPESRLLNGVAYGTSVPSYVRGRPFYLSSDPQLGTLDYDGRHFAGVPLLYEQVQDQVLLYGPAQAEPLQLVRQKVRAFELGGHRFVRLPADSAGVLAEGFYDLAVAGPAQLWVKRTKKLNAATTGYDLKGDYEEKTRFFVEQRGHFFEVATLKQALAALAAHKSELQAYARDNRFDSREALLTGLVQHYNALAMP</sequence>
<evidence type="ECO:0000313" key="2">
    <source>
        <dbReference type="EMBL" id="NML65299.1"/>
    </source>
</evidence>
<dbReference type="RefSeq" id="WP_169530544.1">
    <property type="nucleotide sequence ID" value="NZ_JABBGH010000001.1"/>
</dbReference>
<comment type="caution">
    <text evidence="2">The sequence shown here is derived from an EMBL/GenBank/DDBJ whole genome shotgun (WGS) entry which is preliminary data.</text>
</comment>
<accession>A0A7Y0ADE4</accession>
<reference evidence="2 3" key="1">
    <citation type="submission" date="2020-04" db="EMBL/GenBank/DDBJ databases">
        <title>Hymenobacter polaris sp. nov., isolated from Arctic soil.</title>
        <authorList>
            <person name="Dahal R.H."/>
        </authorList>
    </citation>
    <scope>NUCLEOTIDE SEQUENCE [LARGE SCALE GENOMIC DNA]</scope>
    <source>
        <strain evidence="2 3">RP-2-7</strain>
    </source>
</reference>
<keyword evidence="1" id="KW-0732">Signal</keyword>
<feature type="chain" id="PRO_5031574908" evidence="1">
    <location>
        <begin position="20"/>
        <end position="239"/>
    </location>
</feature>
<evidence type="ECO:0000313" key="3">
    <source>
        <dbReference type="Proteomes" id="UP000559626"/>
    </source>
</evidence>
<gene>
    <name evidence="2" type="ORF">HHL22_08795</name>
</gene>
<keyword evidence="3" id="KW-1185">Reference proteome</keyword>